<organism evidence="2 3">
    <name type="scientific">Candidatus Enterococcus ikei</name>
    <dbReference type="NCBI Taxonomy" id="2815326"/>
    <lineage>
        <taxon>Bacteria</taxon>
        <taxon>Bacillati</taxon>
        <taxon>Bacillota</taxon>
        <taxon>Bacilli</taxon>
        <taxon>Lactobacillales</taxon>
        <taxon>Enterococcaceae</taxon>
        <taxon>Enterococcus</taxon>
    </lineage>
</organism>
<name>A0ABS3GXV1_9ENTE</name>
<feature type="region of interest" description="Disordered" evidence="1">
    <location>
        <begin position="22"/>
        <end position="57"/>
    </location>
</feature>
<dbReference type="EMBL" id="JAFLWD010000009">
    <property type="protein sequence ID" value="MBO0439581.1"/>
    <property type="molecule type" value="Genomic_DNA"/>
</dbReference>
<gene>
    <name evidence="2" type="ORF">JZO69_04360</name>
</gene>
<comment type="caution">
    <text evidence="2">The sequence shown here is derived from an EMBL/GenBank/DDBJ whole genome shotgun (WGS) entry which is preliminary data.</text>
</comment>
<dbReference type="RefSeq" id="WP_207111675.1">
    <property type="nucleotide sequence ID" value="NZ_JAFLWD010000009.1"/>
</dbReference>
<reference evidence="2 3" key="1">
    <citation type="submission" date="2021-03" db="EMBL/GenBank/DDBJ databases">
        <title>Enterococcal diversity collection.</title>
        <authorList>
            <person name="Gilmore M.S."/>
            <person name="Schwartzman J."/>
            <person name="Van Tyne D."/>
            <person name="Martin M."/>
            <person name="Earl A.M."/>
            <person name="Manson A.L."/>
            <person name="Straub T."/>
            <person name="Salamzade R."/>
            <person name="Saavedra J."/>
            <person name="Lebreton F."/>
            <person name="Prichula J."/>
            <person name="Schaufler K."/>
            <person name="Gaca A."/>
            <person name="Sgardioli B."/>
            <person name="Wagenaar J."/>
            <person name="Strong T."/>
        </authorList>
    </citation>
    <scope>NUCLEOTIDE SEQUENCE [LARGE SCALE GENOMIC DNA]</scope>
    <source>
        <strain evidence="2 3">DIV0869a</strain>
    </source>
</reference>
<proteinExistence type="predicted"/>
<evidence type="ECO:0000313" key="3">
    <source>
        <dbReference type="Proteomes" id="UP000664632"/>
    </source>
</evidence>
<dbReference type="PROSITE" id="PS51257">
    <property type="entry name" value="PROKAR_LIPOPROTEIN"/>
    <property type="match status" value="1"/>
</dbReference>
<protein>
    <recommendedName>
        <fullName evidence="4">Lipoprotein</fullName>
    </recommendedName>
</protein>
<feature type="compositionally biased region" description="Basic and acidic residues" evidence="1">
    <location>
        <begin position="22"/>
        <end position="53"/>
    </location>
</feature>
<accession>A0ABS3GXV1</accession>
<evidence type="ECO:0008006" key="4">
    <source>
        <dbReference type="Google" id="ProtNLM"/>
    </source>
</evidence>
<dbReference type="Proteomes" id="UP000664632">
    <property type="component" value="Unassembled WGS sequence"/>
</dbReference>
<keyword evidence="3" id="KW-1185">Reference proteome</keyword>
<evidence type="ECO:0000313" key="2">
    <source>
        <dbReference type="EMBL" id="MBO0439581.1"/>
    </source>
</evidence>
<evidence type="ECO:0000256" key="1">
    <source>
        <dbReference type="SAM" id="MobiDB-lite"/>
    </source>
</evidence>
<sequence>MKKIIIFSLFSGLFLAGCGFNNDKKESSDSKVDQLESRVKELESSSSSEKDSTQNEEQILSNMKSDTNKKIVKAFLDAHLSLEKSDGSNSFEYFPNESDIENSPTQFISQMNFTTHIIEGVSGIGIEPYKSEEELTNGEKYLQEESYSPLYMATNKNILSLMYTYQPKDSKGQKKLDEEFNKYKEVFESIE</sequence>